<organism evidence="11 12">
    <name type="scientific">Thamnocephalis sphaerospora</name>
    <dbReference type="NCBI Taxonomy" id="78915"/>
    <lineage>
        <taxon>Eukaryota</taxon>
        <taxon>Fungi</taxon>
        <taxon>Fungi incertae sedis</taxon>
        <taxon>Zoopagomycota</taxon>
        <taxon>Zoopagomycotina</taxon>
        <taxon>Zoopagomycetes</taxon>
        <taxon>Zoopagales</taxon>
        <taxon>Sigmoideomycetaceae</taxon>
        <taxon>Thamnocephalis</taxon>
    </lineage>
</organism>
<dbReference type="GO" id="GO:0008312">
    <property type="term" value="F:7S RNA binding"/>
    <property type="evidence" value="ECO:0007669"/>
    <property type="project" value="InterPro"/>
</dbReference>
<evidence type="ECO:0000256" key="2">
    <source>
        <dbReference type="ARBA" id="ARBA00004496"/>
    </source>
</evidence>
<evidence type="ECO:0000313" key="11">
    <source>
        <dbReference type="EMBL" id="RKP05924.1"/>
    </source>
</evidence>
<sequence length="525" mass="57037">MANLLAAKAAALTSGMAMSEQMLQVKPDQLHTYDQMYNAACVSIANEKLPAAEQLLRQARDNCRSTLREQDYTEDEIEAELSAILAQLAYVCQRQGKVEESLEYNKMILETKIAEGTVATVVANNYVAQCRSAAKQVHEQNRRLQLAADPRIEAKLFMSQRRVLAANRAIMQLRLKKASIMLYTVAREAAKRLSSHEPRWSVPYLISAAAPYCQGKRQRAVEELKRALEKQPSLSGVRLALVRLLIDAGQALPALELLDAGEQSDRPHQTDALSMAVRVYESAKRPEQAHAALDRALAHHQKAKDTKSANAVLRLRAAFRLRQGQAEGAAQDYAQLVQADPDDTEALAGLVTAYADYKSEQADQYASMLVSPPPMKRLNLDELEAHVPGLGRSSVPRQMAAAKKASKTPVQTAVSKRKRANPPAKNFDPAKQPDPERWLPKRERAGFKPKGRKRGGKAAASGGSQGVALVGGGLGGTGSARIEGRSAPIIAEHGDEDEAIKPAQTAAKAGGSKKKKGKGKGKGKW</sequence>
<dbReference type="OrthoDB" id="5421607at2759"/>
<keyword evidence="6" id="KW-0256">Endoplasmic reticulum</keyword>
<reference evidence="12" key="1">
    <citation type="journal article" date="2018" name="Nat. Microbiol.">
        <title>Leveraging single-cell genomics to expand the fungal tree of life.</title>
        <authorList>
            <person name="Ahrendt S.R."/>
            <person name="Quandt C.A."/>
            <person name="Ciobanu D."/>
            <person name="Clum A."/>
            <person name="Salamov A."/>
            <person name="Andreopoulos B."/>
            <person name="Cheng J.F."/>
            <person name="Woyke T."/>
            <person name="Pelin A."/>
            <person name="Henrissat B."/>
            <person name="Reynolds N.K."/>
            <person name="Benny G.L."/>
            <person name="Smith M.E."/>
            <person name="James T.Y."/>
            <person name="Grigoriev I.V."/>
        </authorList>
    </citation>
    <scope>NUCLEOTIDE SEQUENCE [LARGE SCALE GENOMIC DNA]</scope>
    <source>
        <strain evidence="12">RSA 1356</strain>
    </source>
</reference>
<protein>
    <recommendedName>
        <fullName evidence="4">Signal recognition particle subunit SRP72</fullName>
    </recommendedName>
</protein>
<feature type="compositionally biased region" description="Basic residues" evidence="9">
    <location>
        <begin position="511"/>
        <end position="525"/>
    </location>
</feature>
<dbReference type="EMBL" id="KZ992998">
    <property type="protein sequence ID" value="RKP05924.1"/>
    <property type="molecule type" value="Genomic_DNA"/>
</dbReference>
<evidence type="ECO:0000256" key="6">
    <source>
        <dbReference type="ARBA" id="ARBA00022824"/>
    </source>
</evidence>
<evidence type="ECO:0000256" key="4">
    <source>
        <dbReference type="ARBA" id="ARBA00018350"/>
    </source>
</evidence>
<evidence type="ECO:0000259" key="10">
    <source>
        <dbReference type="Pfam" id="PF08492"/>
    </source>
</evidence>
<feature type="compositionally biased region" description="Basic residues" evidence="9">
    <location>
        <begin position="447"/>
        <end position="456"/>
    </location>
</feature>
<proteinExistence type="inferred from homology"/>
<dbReference type="Gene3D" id="1.25.40.10">
    <property type="entry name" value="Tetratricopeptide repeat domain"/>
    <property type="match status" value="3"/>
</dbReference>
<evidence type="ECO:0000313" key="12">
    <source>
        <dbReference type="Proteomes" id="UP000271241"/>
    </source>
</evidence>
<keyword evidence="8" id="KW-0687">Ribonucleoprotein</keyword>
<dbReference type="PANTHER" id="PTHR14094:SF9">
    <property type="entry name" value="SIGNAL RECOGNITION PARTICLE SUBUNIT SRP72"/>
    <property type="match status" value="1"/>
</dbReference>
<dbReference type="STRING" id="78915.A0A4P9XJI1"/>
<feature type="region of interest" description="Disordered" evidence="9">
    <location>
        <begin position="390"/>
        <end position="525"/>
    </location>
</feature>
<evidence type="ECO:0000256" key="7">
    <source>
        <dbReference type="ARBA" id="ARBA00023135"/>
    </source>
</evidence>
<dbReference type="InterPro" id="IPR013699">
    <property type="entry name" value="Signal_recog_part_SRP72_RNA-bd"/>
</dbReference>
<dbReference type="Proteomes" id="UP000271241">
    <property type="component" value="Unassembled WGS sequence"/>
</dbReference>
<dbReference type="AlphaFoldDB" id="A0A4P9XJI1"/>
<gene>
    <name evidence="11" type="ORF">THASP1DRAFT_32246</name>
</gene>
<dbReference type="PANTHER" id="PTHR14094">
    <property type="entry name" value="SIGNAL RECOGNITION PARTICLE 72"/>
    <property type="match status" value="1"/>
</dbReference>
<feature type="compositionally biased region" description="Gly residues" evidence="9">
    <location>
        <begin position="463"/>
        <end position="478"/>
    </location>
</feature>
<evidence type="ECO:0000256" key="5">
    <source>
        <dbReference type="ARBA" id="ARBA00022490"/>
    </source>
</evidence>
<dbReference type="Pfam" id="PF08492">
    <property type="entry name" value="SRP72"/>
    <property type="match status" value="1"/>
</dbReference>
<dbReference type="SUPFAM" id="SSF48452">
    <property type="entry name" value="TPR-like"/>
    <property type="match status" value="1"/>
</dbReference>
<dbReference type="GO" id="GO:0005786">
    <property type="term" value="C:signal recognition particle, endoplasmic reticulum targeting"/>
    <property type="evidence" value="ECO:0007669"/>
    <property type="project" value="UniProtKB-KW"/>
</dbReference>
<keyword evidence="12" id="KW-1185">Reference proteome</keyword>
<dbReference type="GO" id="GO:0005783">
    <property type="term" value="C:endoplasmic reticulum"/>
    <property type="evidence" value="ECO:0007669"/>
    <property type="project" value="UniProtKB-SubCell"/>
</dbReference>
<comment type="similarity">
    <text evidence="3">Belongs to the SRP72 family.</text>
</comment>
<evidence type="ECO:0000256" key="9">
    <source>
        <dbReference type="SAM" id="MobiDB-lite"/>
    </source>
</evidence>
<dbReference type="GO" id="GO:0043022">
    <property type="term" value="F:ribosome binding"/>
    <property type="evidence" value="ECO:0007669"/>
    <property type="project" value="TreeGrafter"/>
</dbReference>
<dbReference type="GO" id="GO:0006614">
    <property type="term" value="P:SRP-dependent cotranslational protein targeting to membrane"/>
    <property type="evidence" value="ECO:0007669"/>
    <property type="project" value="InterPro"/>
</dbReference>
<dbReference type="InterPro" id="IPR011990">
    <property type="entry name" value="TPR-like_helical_dom_sf"/>
</dbReference>
<evidence type="ECO:0000256" key="3">
    <source>
        <dbReference type="ARBA" id="ARBA00007676"/>
    </source>
</evidence>
<keyword evidence="5" id="KW-0963">Cytoplasm</keyword>
<keyword evidence="7" id="KW-0733">Signal recognition particle</keyword>
<name>A0A4P9XJI1_9FUNG</name>
<feature type="domain" description="Signal recognition particle SRP72 subunit RNA-binding" evidence="10">
    <location>
        <begin position="400"/>
        <end position="449"/>
    </location>
</feature>
<evidence type="ECO:0000256" key="8">
    <source>
        <dbReference type="ARBA" id="ARBA00023274"/>
    </source>
</evidence>
<evidence type="ECO:0000256" key="1">
    <source>
        <dbReference type="ARBA" id="ARBA00004240"/>
    </source>
</evidence>
<dbReference type="InterPro" id="IPR026270">
    <property type="entry name" value="SRP72"/>
</dbReference>
<accession>A0A4P9XJI1</accession>
<feature type="compositionally biased region" description="Basic and acidic residues" evidence="9">
    <location>
        <begin position="431"/>
        <end position="446"/>
    </location>
</feature>
<comment type="subcellular location">
    <subcellularLocation>
        <location evidence="2">Cytoplasm</location>
    </subcellularLocation>
    <subcellularLocation>
        <location evidence="1">Endoplasmic reticulum</location>
    </subcellularLocation>
</comment>